<comment type="cofactor">
    <cofactor evidence="9">
        <name>pyruvate</name>
        <dbReference type="ChEBI" id="CHEBI:15361"/>
    </cofactor>
    <text evidence="9">Binds 1 pyruvoyl group covalently per subunit.</text>
</comment>
<feature type="active site" description="Proton donor" evidence="9">
    <location>
        <position position="58"/>
    </location>
</feature>
<keyword evidence="5 9" id="KW-0865">Zymogen</keyword>
<dbReference type="UniPathway" id="UPA00028">
    <property type="reaction ID" value="UER00002"/>
</dbReference>
<keyword evidence="6 9" id="KW-0456">Lyase</keyword>
<accession>A0A0D8BJT2</accession>
<keyword evidence="7 9" id="KW-0704">Schiff base</keyword>
<evidence type="ECO:0000313" key="11">
    <source>
        <dbReference type="Proteomes" id="UP000032545"/>
    </source>
</evidence>
<dbReference type="GO" id="GO:0006523">
    <property type="term" value="P:alanine biosynthetic process"/>
    <property type="evidence" value="ECO:0007669"/>
    <property type="project" value="InterPro"/>
</dbReference>
<dbReference type="HAMAP" id="MF_00446">
    <property type="entry name" value="PanD"/>
    <property type="match status" value="1"/>
</dbReference>
<dbReference type="Proteomes" id="UP000032545">
    <property type="component" value="Unassembled WGS sequence"/>
</dbReference>
<dbReference type="Pfam" id="PF02261">
    <property type="entry name" value="Asp_decarbox"/>
    <property type="match status" value="1"/>
</dbReference>
<dbReference type="PANTHER" id="PTHR21012:SF0">
    <property type="entry name" value="ASPARTATE 1-DECARBOXYLASE"/>
    <property type="match status" value="1"/>
</dbReference>
<comment type="caution">
    <text evidence="10">The sequence shown here is derived from an EMBL/GenBank/DDBJ whole genome shotgun (WGS) entry which is preliminary data.</text>
</comment>
<dbReference type="PANTHER" id="PTHR21012">
    <property type="entry name" value="ASPARTATE 1-DECARBOXYLASE"/>
    <property type="match status" value="1"/>
</dbReference>
<proteinExistence type="inferred from homology"/>
<dbReference type="CDD" id="cd06919">
    <property type="entry name" value="Asp_decarbox"/>
    <property type="match status" value="1"/>
</dbReference>
<evidence type="ECO:0000256" key="1">
    <source>
        <dbReference type="ARBA" id="ARBA00022490"/>
    </source>
</evidence>
<evidence type="ECO:0000256" key="3">
    <source>
        <dbReference type="ARBA" id="ARBA00022793"/>
    </source>
</evidence>
<feature type="modified residue" description="Pyruvic acid (Ser)" evidence="9">
    <location>
        <position position="25"/>
    </location>
</feature>
<keyword evidence="11" id="KW-1185">Reference proteome</keyword>
<comment type="PTM">
    <text evidence="9">Is synthesized initially as an inactive proenzyme, which is activated by self-cleavage at a specific serine bond to produce a beta-subunit with a hydroxyl group at its C-terminus and an alpha-subunit with a pyruvoyl group at its N-terminus.</text>
</comment>
<keyword evidence="8 9" id="KW-0670">Pyruvate</keyword>
<dbReference type="AlphaFoldDB" id="A0A0D8BJT2"/>
<dbReference type="SUPFAM" id="SSF50692">
    <property type="entry name" value="ADC-like"/>
    <property type="match status" value="1"/>
</dbReference>
<evidence type="ECO:0000256" key="4">
    <source>
        <dbReference type="ARBA" id="ARBA00022813"/>
    </source>
</evidence>
<evidence type="ECO:0000256" key="9">
    <source>
        <dbReference type="HAMAP-Rule" id="MF_00446"/>
    </source>
</evidence>
<feature type="binding site" evidence="9">
    <location>
        <begin position="73"/>
        <end position="75"/>
    </location>
    <ligand>
        <name>substrate</name>
    </ligand>
</feature>
<evidence type="ECO:0000256" key="6">
    <source>
        <dbReference type="ARBA" id="ARBA00023239"/>
    </source>
</evidence>
<dbReference type="PATRIC" id="fig|1502723.3.peg.5041"/>
<reference evidence="11" key="1">
    <citation type="submission" date="2015-02" db="EMBL/GenBank/DDBJ databases">
        <title>Draft Genome of Frankia sp. CpI1-S.</title>
        <authorList>
            <person name="Oshone R.T."/>
            <person name="Ngom M."/>
            <person name="Ghodhbane-Gtari F."/>
            <person name="Gtari M."/>
            <person name="Morris K."/>
            <person name="Thomas K."/>
            <person name="Sen A."/>
            <person name="Tisa L.S."/>
        </authorList>
    </citation>
    <scope>NUCLEOTIDE SEQUENCE [LARGE SCALE GENOMIC DNA]</scope>
    <source>
        <strain evidence="11">CpI1-S</strain>
    </source>
</reference>
<feature type="binding site" evidence="9">
    <location>
        <position position="57"/>
    </location>
    <ligand>
        <name>substrate</name>
    </ligand>
</feature>
<keyword evidence="4 9" id="KW-0068">Autocatalytic cleavage</keyword>
<comment type="function">
    <text evidence="9">Catalyzes the pyruvoyl-dependent decarboxylation of aspartate to produce beta-alanine.</text>
</comment>
<keyword evidence="1 9" id="KW-0963">Cytoplasm</keyword>
<dbReference type="NCBIfam" id="TIGR00223">
    <property type="entry name" value="panD"/>
    <property type="match status" value="1"/>
</dbReference>
<feature type="chain" id="PRO_5023321578" description="Aspartate 1-decarboxylase alpha chain" evidence="9">
    <location>
        <begin position="25"/>
        <end position="170"/>
    </location>
</feature>
<feature type="chain" id="PRO_5023321577" description="Aspartate 1-decarboxylase beta chain" evidence="9">
    <location>
        <begin position="1"/>
        <end position="24"/>
    </location>
</feature>
<comment type="catalytic activity">
    <reaction evidence="9">
        <text>L-aspartate + H(+) = beta-alanine + CO2</text>
        <dbReference type="Rhea" id="RHEA:19497"/>
        <dbReference type="ChEBI" id="CHEBI:15378"/>
        <dbReference type="ChEBI" id="CHEBI:16526"/>
        <dbReference type="ChEBI" id="CHEBI:29991"/>
        <dbReference type="ChEBI" id="CHEBI:57966"/>
        <dbReference type="EC" id="4.1.1.11"/>
    </reaction>
</comment>
<comment type="subcellular location">
    <subcellularLocation>
        <location evidence="9">Cytoplasm</location>
    </subcellularLocation>
</comment>
<comment type="subunit">
    <text evidence="9">Heterooctamer of four alpha and four beta subunits.</text>
</comment>
<dbReference type="OrthoDB" id="9803983at2"/>
<evidence type="ECO:0000256" key="7">
    <source>
        <dbReference type="ARBA" id="ARBA00023270"/>
    </source>
</evidence>
<dbReference type="EMBL" id="JYFN01000006">
    <property type="protein sequence ID" value="KJE24523.1"/>
    <property type="molecule type" value="Genomic_DNA"/>
</dbReference>
<dbReference type="GO" id="GO:0004068">
    <property type="term" value="F:aspartate 1-decarboxylase activity"/>
    <property type="evidence" value="ECO:0007669"/>
    <property type="project" value="UniProtKB-UniRule"/>
</dbReference>
<dbReference type="InterPro" id="IPR009010">
    <property type="entry name" value="Asp_de-COase-like_dom_sf"/>
</dbReference>
<keyword evidence="3 9" id="KW-0210">Decarboxylase</keyword>
<keyword evidence="2 9" id="KW-0566">Pantothenate biosynthesis</keyword>
<name>A0A0D8BJT2_9ACTN</name>
<dbReference type="EC" id="4.1.1.11" evidence="9"/>
<dbReference type="GO" id="GO:0005829">
    <property type="term" value="C:cytosol"/>
    <property type="evidence" value="ECO:0007669"/>
    <property type="project" value="TreeGrafter"/>
</dbReference>
<comment type="pathway">
    <text evidence="9">Cofactor biosynthesis; (R)-pantothenate biosynthesis; beta-alanine from L-aspartate: step 1/1.</text>
</comment>
<feature type="active site" description="Schiff-base intermediate with substrate; via pyruvic acid" evidence="9">
    <location>
        <position position="25"/>
    </location>
</feature>
<evidence type="ECO:0000313" key="10">
    <source>
        <dbReference type="EMBL" id="KJE24523.1"/>
    </source>
</evidence>
<evidence type="ECO:0000256" key="5">
    <source>
        <dbReference type="ARBA" id="ARBA00023145"/>
    </source>
</evidence>
<dbReference type="RefSeq" id="WP_044883977.1">
    <property type="nucleotide sequence ID" value="NZ_JYFN01000006.1"/>
</dbReference>
<evidence type="ECO:0000256" key="2">
    <source>
        <dbReference type="ARBA" id="ARBA00022655"/>
    </source>
</evidence>
<comment type="similarity">
    <text evidence="9">Belongs to the PanD family.</text>
</comment>
<gene>
    <name evidence="9" type="primary">panD</name>
    <name evidence="10" type="ORF">FF36_01256</name>
</gene>
<dbReference type="GO" id="GO:0015940">
    <property type="term" value="P:pantothenate biosynthetic process"/>
    <property type="evidence" value="ECO:0007669"/>
    <property type="project" value="UniProtKB-UniRule"/>
</dbReference>
<reference evidence="10 11" key="2">
    <citation type="journal article" date="2016" name="Genome Announc.">
        <title>Permanent Draft Genome Sequences for Two Variants of Frankia sp. Strain CpI1, the First Frankia Strain Isolated from Root Nodules of Comptonia peregrina.</title>
        <authorList>
            <person name="Oshone R."/>
            <person name="Hurst S.G.IV."/>
            <person name="Abebe-Akele F."/>
            <person name="Simpson S."/>
            <person name="Morris K."/>
            <person name="Thomas W.K."/>
            <person name="Tisa L.S."/>
        </authorList>
    </citation>
    <scope>NUCLEOTIDE SEQUENCE [LARGE SCALE GENOMIC DNA]</scope>
    <source>
        <strain evidence="11">CpI1-S</strain>
    </source>
</reference>
<dbReference type="Gene3D" id="2.40.40.20">
    <property type="match status" value="1"/>
</dbReference>
<protein>
    <recommendedName>
        <fullName evidence="9">Aspartate 1-decarboxylase</fullName>
        <ecNumber evidence="9">4.1.1.11</ecNumber>
    </recommendedName>
    <alternativeName>
        <fullName evidence="9">Aspartate alpha-decarboxylase</fullName>
    </alternativeName>
    <component>
        <recommendedName>
            <fullName evidence="9">Aspartate 1-decarboxylase beta chain</fullName>
        </recommendedName>
    </component>
    <component>
        <recommendedName>
            <fullName evidence="9">Aspartate 1-decarboxylase alpha chain</fullName>
        </recommendedName>
    </component>
</protein>
<dbReference type="InterPro" id="IPR003190">
    <property type="entry name" value="Asp_decarbox"/>
</dbReference>
<organism evidence="10 11">
    <name type="scientific">Frankia torreyi</name>
    <dbReference type="NCBI Taxonomy" id="1856"/>
    <lineage>
        <taxon>Bacteria</taxon>
        <taxon>Bacillati</taxon>
        <taxon>Actinomycetota</taxon>
        <taxon>Actinomycetes</taxon>
        <taxon>Frankiales</taxon>
        <taxon>Frankiaceae</taxon>
        <taxon>Frankia</taxon>
    </lineage>
</organism>
<sequence>MLRTMLTAKIHRATVTQADLHYVGSVTIDADLLEAADLLPGEQVTIVDINNGARLETYAIAGPAGSGVIGINGAAARLVQPGDLVIIIAYGMMDDAEARRHVPRVLFVDAENRIIGRGHDPAEALPDDPSSLRGDVAVPANPVTAAARRGTPVHQAPVAVAASRTVVAPR</sequence>
<evidence type="ECO:0000256" key="8">
    <source>
        <dbReference type="ARBA" id="ARBA00023317"/>
    </source>
</evidence>